<dbReference type="PROSITE" id="PS50943">
    <property type="entry name" value="HTH_CROC1"/>
    <property type="match status" value="1"/>
</dbReference>
<dbReference type="EMBL" id="JACORT010000009">
    <property type="protein sequence ID" value="MBC5785073.1"/>
    <property type="molecule type" value="Genomic_DNA"/>
</dbReference>
<dbReference type="Proteomes" id="UP000608513">
    <property type="component" value="Unassembled WGS sequence"/>
</dbReference>
<reference evidence="2" key="1">
    <citation type="submission" date="2020-08" db="EMBL/GenBank/DDBJ databases">
        <title>Ramlibacter sp. USB13 16S ribosomal RNA gene genome sequencing and assembly.</title>
        <authorList>
            <person name="Kang M."/>
        </authorList>
    </citation>
    <scope>NUCLEOTIDE SEQUENCE</scope>
    <source>
        <strain evidence="2">USB13</strain>
    </source>
</reference>
<dbReference type="RefSeq" id="WP_187077826.1">
    <property type="nucleotide sequence ID" value="NZ_JACORT010000009.1"/>
</dbReference>
<evidence type="ECO:0000313" key="3">
    <source>
        <dbReference type="Proteomes" id="UP000608513"/>
    </source>
</evidence>
<accession>A0A923MUP7</accession>
<protein>
    <submittedName>
        <fullName evidence="2">Helix-turn-helix domain-containing protein</fullName>
    </submittedName>
</protein>
<evidence type="ECO:0000259" key="1">
    <source>
        <dbReference type="PROSITE" id="PS50943"/>
    </source>
</evidence>
<dbReference type="Gene3D" id="1.10.260.40">
    <property type="entry name" value="lambda repressor-like DNA-binding domains"/>
    <property type="match status" value="1"/>
</dbReference>
<dbReference type="Pfam" id="PF01381">
    <property type="entry name" value="HTH_3"/>
    <property type="match status" value="1"/>
</dbReference>
<comment type="caution">
    <text evidence="2">The sequence shown here is derived from an EMBL/GenBank/DDBJ whole genome shotgun (WGS) entry which is preliminary data.</text>
</comment>
<dbReference type="SUPFAM" id="SSF47413">
    <property type="entry name" value="lambda repressor-like DNA-binding domains"/>
    <property type="match status" value="1"/>
</dbReference>
<sequence>MDYPLLTTMQLGHVLQSARKLRGLTQAEMGERLALSQKRISALERNPGSITVEQLLGLCSALGLELTIAPRTTPPMAAKGARAPRSKVEW</sequence>
<organism evidence="2 3">
    <name type="scientific">Ramlibacter cellulosilyticus</name>
    <dbReference type="NCBI Taxonomy" id="2764187"/>
    <lineage>
        <taxon>Bacteria</taxon>
        <taxon>Pseudomonadati</taxon>
        <taxon>Pseudomonadota</taxon>
        <taxon>Betaproteobacteria</taxon>
        <taxon>Burkholderiales</taxon>
        <taxon>Comamonadaceae</taxon>
        <taxon>Ramlibacter</taxon>
    </lineage>
</organism>
<dbReference type="AlphaFoldDB" id="A0A923MUP7"/>
<gene>
    <name evidence="2" type="ORF">H8N03_19155</name>
</gene>
<dbReference type="InterPro" id="IPR010982">
    <property type="entry name" value="Lambda_DNA-bd_dom_sf"/>
</dbReference>
<proteinExistence type="predicted"/>
<dbReference type="SMART" id="SM00530">
    <property type="entry name" value="HTH_XRE"/>
    <property type="match status" value="1"/>
</dbReference>
<keyword evidence="3" id="KW-1185">Reference proteome</keyword>
<dbReference type="CDD" id="cd00093">
    <property type="entry name" value="HTH_XRE"/>
    <property type="match status" value="1"/>
</dbReference>
<feature type="domain" description="HTH cro/C1-type" evidence="1">
    <location>
        <begin position="15"/>
        <end position="69"/>
    </location>
</feature>
<name>A0A923MUP7_9BURK</name>
<dbReference type="InterPro" id="IPR001387">
    <property type="entry name" value="Cro/C1-type_HTH"/>
</dbReference>
<evidence type="ECO:0000313" key="2">
    <source>
        <dbReference type="EMBL" id="MBC5785073.1"/>
    </source>
</evidence>
<dbReference type="GO" id="GO:0003677">
    <property type="term" value="F:DNA binding"/>
    <property type="evidence" value="ECO:0007669"/>
    <property type="project" value="InterPro"/>
</dbReference>